<evidence type="ECO:0000313" key="3">
    <source>
        <dbReference type="EMBL" id="CUQ85563.1"/>
    </source>
</evidence>
<dbReference type="InterPro" id="IPR058596">
    <property type="entry name" value="TraC-like_dom"/>
</dbReference>
<dbReference type="Pfam" id="PF26593">
    <property type="entry name" value="TraC-like"/>
    <property type="match status" value="1"/>
</dbReference>
<dbReference type="InterPro" id="IPR043964">
    <property type="entry name" value="P-loop_TraG"/>
</dbReference>
<evidence type="ECO:0000259" key="2">
    <source>
        <dbReference type="Pfam" id="PF26593"/>
    </source>
</evidence>
<dbReference type="Pfam" id="PF19044">
    <property type="entry name" value="P-loop_TraG"/>
    <property type="match status" value="1"/>
</dbReference>
<feature type="domain" description="TraG P-loop" evidence="1">
    <location>
        <begin position="649"/>
        <end position="796"/>
    </location>
</feature>
<reference evidence="3 4" key="1">
    <citation type="submission" date="2015-09" db="EMBL/GenBank/DDBJ databases">
        <authorList>
            <consortium name="Pathogen Informatics"/>
        </authorList>
    </citation>
    <scope>NUCLEOTIDE SEQUENCE [LARGE SCALE GENOMIC DNA]</scope>
    <source>
        <strain evidence="3 4">2789STDY5834928</strain>
    </source>
</reference>
<dbReference type="InterPro" id="IPR027417">
    <property type="entry name" value="P-loop_NTPase"/>
</dbReference>
<dbReference type="PANTHER" id="PTHR30121">
    <property type="entry name" value="UNCHARACTERIZED PROTEIN YJGR-RELATED"/>
    <property type="match status" value="1"/>
</dbReference>
<keyword evidence="3" id="KW-0067">ATP-binding</keyword>
<dbReference type="SUPFAM" id="SSF52540">
    <property type="entry name" value="P-loop containing nucleoside triphosphate hydrolases"/>
    <property type="match status" value="1"/>
</dbReference>
<feature type="domain" description="TraC-like" evidence="2">
    <location>
        <begin position="35"/>
        <end position="138"/>
    </location>
</feature>
<dbReference type="STRING" id="39492.ERS852540_01126"/>
<proteinExistence type="predicted"/>
<keyword evidence="3" id="KW-0547">Nucleotide-binding</keyword>
<dbReference type="AlphaFoldDB" id="A0A174ZDV5"/>
<dbReference type="PANTHER" id="PTHR30121:SF6">
    <property type="entry name" value="SLR6007 PROTEIN"/>
    <property type="match status" value="1"/>
</dbReference>
<name>A0A174ZDV5_9FIRM</name>
<dbReference type="EMBL" id="CZBY01000007">
    <property type="protein sequence ID" value="CUQ85563.1"/>
    <property type="molecule type" value="Genomic_DNA"/>
</dbReference>
<evidence type="ECO:0000313" key="4">
    <source>
        <dbReference type="Proteomes" id="UP000095662"/>
    </source>
</evidence>
<protein>
    <submittedName>
        <fullName evidence="3">Conjugal transfer ATP-binding protein TraC</fullName>
    </submittedName>
</protein>
<gene>
    <name evidence="3" type="ORF">ERS852540_01126</name>
</gene>
<dbReference type="Gene3D" id="3.40.50.300">
    <property type="entry name" value="P-loop containing nucleotide triphosphate hydrolases"/>
    <property type="match status" value="1"/>
</dbReference>
<evidence type="ECO:0000259" key="1">
    <source>
        <dbReference type="Pfam" id="PF19044"/>
    </source>
</evidence>
<dbReference type="GO" id="GO:0005524">
    <property type="term" value="F:ATP binding"/>
    <property type="evidence" value="ECO:0007669"/>
    <property type="project" value="UniProtKB-KW"/>
</dbReference>
<dbReference type="OrthoDB" id="9804380at2"/>
<dbReference type="Gene3D" id="1.10.8.730">
    <property type="match status" value="1"/>
</dbReference>
<organism evidence="3 4">
    <name type="scientific">[Eubacterium] siraeum</name>
    <dbReference type="NCBI Taxonomy" id="39492"/>
    <lineage>
        <taxon>Bacteria</taxon>
        <taxon>Bacillati</taxon>
        <taxon>Bacillota</taxon>
        <taxon>Clostridia</taxon>
        <taxon>Eubacteriales</taxon>
        <taxon>Oscillospiraceae</taxon>
        <taxon>Oscillospiraceae incertae sedis</taxon>
    </lineage>
</organism>
<accession>A0A174ZDV5</accession>
<dbReference type="InterPro" id="IPR051162">
    <property type="entry name" value="T4SS_component"/>
</dbReference>
<dbReference type="Proteomes" id="UP000095662">
    <property type="component" value="Unassembled WGS sequence"/>
</dbReference>
<sequence>MIRRVSKKPVNAKKQKVEKLEFVQDFLPIKNLSNGIIETVDGRYIKILEIEPINFLLRSDEEQMNIISSFASWLKISPMRLQIKSITRKADSDKHIAMVRKELAEEDNEKCKELSEDYIRLIKDIGNREALTRRFFLVFQYEAVGRNESDDYGKIYAMMQTAEQNARAYFMQCGNTVLQPKDPDEATAEILYMYFNRRSCMDEPFSSRVNRVVVDTMAAKNKVIGIDPVPNIKFSHFIVPRGIDLSHYNYIVMDGLYYSFLYIKKDGYPNAVRGGWMSAIINAGEGIDVDIHLHRENRSRTIDKVAQRIRLNRTKLKSLQDTSTDYEELTNSISAGYYIKNGIANNNEDLFYLSVFITVSAKSYEELIWRKRQMVDMLKSMDIYTSDCRFQQEAALRSVMPFLQIDPRLEKKTKRNVLTSGAAATYMFTSYEMSDDSGVLLGINRHNNSLCIVDLFNTKKNKNANLTMCGTSGAGKTFLLQLLALRMRMRGIQCYIVAPIKGHEFKRACDKIGGQFVKIAPGSPHCINVMEIRHTISPEMELIDDVDYNDMDSMLAKKIQQLMIFFSLLIPDMTNEEEQMLDEALIKTYSDFGINHDNNSLYEDMSISPPKMKKMPILGDLQKHLLENPMTSRIAAIVSRFVTGSAQSFNRQTNVDLSNKYIVLDLSELKGKLLPVGMMIALDYVWDNVKADRTKKKAIMIDEIWQLIGASSNKQAAEFCLTIFKTIRGFGGAALAATQDLSDFFGLDDGKYGRAIINNSKNKIILNLEPDEAEYVRETLKLTRTEIRSITQFERGEALVYSNNSKIPIAVKASKVEQEMITTDRAELEAILKRKQKQAHSA</sequence>
<dbReference type="CDD" id="cd01127">
    <property type="entry name" value="TrwB_TraG_TraD_VirD4"/>
    <property type="match status" value="1"/>
</dbReference>